<dbReference type="Gene3D" id="6.10.280.80">
    <property type="entry name" value="NCX, peripheral helical region"/>
    <property type="match status" value="1"/>
</dbReference>
<dbReference type="InterPro" id="IPR044880">
    <property type="entry name" value="NCX_ion-bd_dom_sf"/>
</dbReference>
<dbReference type="GO" id="GO:0005262">
    <property type="term" value="F:calcium channel activity"/>
    <property type="evidence" value="ECO:0007669"/>
    <property type="project" value="TreeGrafter"/>
</dbReference>
<keyword evidence="4 5" id="KW-0472">Membrane</keyword>
<evidence type="ECO:0000256" key="4">
    <source>
        <dbReference type="ARBA" id="ARBA00023136"/>
    </source>
</evidence>
<dbReference type="InterPro" id="IPR004481">
    <property type="entry name" value="K/Na/Ca-exchanger"/>
</dbReference>
<dbReference type="PANTHER" id="PTHR10846">
    <property type="entry name" value="SODIUM/POTASSIUM/CALCIUM EXCHANGER"/>
    <property type="match status" value="1"/>
</dbReference>
<keyword evidence="3 5" id="KW-1133">Transmembrane helix</keyword>
<evidence type="ECO:0000313" key="7">
    <source>
        <dbReference type="EMBL" id="MEN7550851.1"/>
    </source>
</evidence>
<evidence type="ECO:0000256" key="5">
    <source>
        <dbReference type="SAM" id="Phobius"/>
    </source>
</evidence>
<evidence type="ECO:0000256" key="1">
    <source>
        <dbReference type="ARBA" id="ARBA00004141"/>
    </source>
</evidence>
<feature type="domain" description="Sodium/calcium exchanger membrane region" evidence="6">
    <location>
        <begin position="180"/>
        <end position="318"/>
    </location>
</feature>
<dbReference type="NCBIfam" id="TIGR00367">
    <property type="entry name" value="calcium/sodium antiporter"/>
    <property type="match status" value="1"/>
</dbReference>
<feature type="transmembrane region" description="Helical" evidence="5">
    <location>
        <begin position="103"/>
        <end position="123"/>
    </location>
</feature>
<evidence type="ECO:0000256" key="2">
    <source>
        <dbReference type="ARBA" id="ARBA00022692"/>
    </source>
</evidence>
<dbReference type="GO" id="GO:0008273">
    <property type="term" value="F:calcium, potassium:sodium antiporter activity"/>
    <property type="evidence" value="ECO:0007669"/>
    <property type="project" value="TreeGrafter"/>
</dbReference>
<feature type="transmembrane region" description="Helical" evidence="5">
    <location>
        <begin position="214"/>
        <end position="237"/>
    </location>
</feature>
<feature type="transmembrane region" description="Helical" evidence="5">
    <location>
        <begin position="244"/>
        <end position="266"/>
    </location>
</feature>
<protein>
    <submittedName>
        <fullName evidence="7">Calcium/sodium antiporter</fullName>
    </submittedName>
</protein>
<dbReference type="InterPro" id="IPR004837">
    <property type="entry name" value="NaCa_Exmemb"/>
</dbReference>
<dbReference type="EMBL" id="JBDKWZ010000017">
    <property type="protein sequence ID" value="MEN7550851.1"/>
    <property type="molecule type" value="Genomic_DNA"/>
</dbReference>
<feature type="transmembrane region" description="Helical" evidence="5">
    <location>
        <begin position="35"/>
        <end position="58"/>
    </location>
</feature>
<feature type="transmembrane region" description="Helical" evidence="5">
    <location>
        <begin position="6"/>
        <end position="23"/>
    </location>
</feature>
<dbReference type="GO" id="GO:0005886">
    <property type="term" value="C:plasma membrane"/>
    <property type="evidence" value="ECO:0007669"/>
    <property type="project" value="TreeGrafter"/>
</dbReference>
<evidence type="ECO:0000259" key="6">
    <source>
        <dbReference type="Pfam" id="PF01699"/>
    </source>
</evidence>
<dbReference type="GO" id="GO:0006874">
    <property type="term" value="P:intracellular calcium ion homeostasis"/>
    <property type="evidence" value="ECO:0007669"/>
    <property type="project" value="TreeGrafter"/>
</dbReference>
<reference evidence="7 8" key="1">
    <citation type="submission" date="2024-04" db="EMBL/GenBank/DDBJ databases">
        <title>Novel genus in family Flammeovirgaceae.</title>
        <authorList>
            <person name="Nguyen T.H."/>
            <person name="Vuong T.Q."/>
            <person name="Le H."/>
            <person name="Kim S.-G."/>
        </authorList>
    </citation>
    <scope>NUCLEOTIDE SEQUENCE [LARGE SCALE GENOMIC DNA]</scope>
    <source>
        <strain evidence="7 8">JCM 23209</strain>
    </source>
</reference>
<proteinExistence type="predicted"/>
<feature type="transmembrane region" description="Helical" evidence="5">
    <location>
        <begin position="176"/>
        <end position="194"/>
    </location>
</feature>
<keyword evidence="8" id="KW-1185">Reference proteome</keyword>
<dbReference type="Gene3D" id="1.20.1420.30">
    <property type="entry name" value="NCX, central ion-binding region"/>
    <property type="match status" value="1"/>
</dbReference>
<name>A0AAW9SJG3_9BACT</name>
<gene>
    <name evidence="7" type="ORF">AAG747_23220</name>
</gene>
<feature type="domain" description="Sodium/calcium exchanger membrane region" evidence="6">
    <location>
        <begin position="5"/>
        <end position="144"/>
    </location>
</feature>
<dbReference type="PANTHER" id="PTHR10846:SF8">
    <property type="entry name" value="INNER MEMBRANE PROTEIN YRBG"/>
    <property type="match status" value="1"/>
</dbReference>
<comment type="subcellular location">
    <subcellularLocation>
        <location evidence="1">Membrane</location>
        <topology evidence="1">Multi-pass membrane protein</topology>
    </subcellularLocation>
</comment>
<evidence type="ECO:0000313" key="8">
    <source>
        <dbReference type="Proteomes" id="UP001403385"/>
    </source>
</evidence>
<feature type="transmembrane region" description="Helical" evidence="5">
    <location>
        <begin position="278"/>
        <end position="296"/>
    </location>
</feature>
<dbReference type="AlphaFoldDB" id="A0AAW9SJG3"/>
<evidence type="ECO:0000256" key="3">
    <source>
        <dbReference type="ARBA" id="ARBA00022989"/>
    </source>
</evidence>
<comment type="caution">
    <text evidence="7">The sequence shown here is derived from an EMBL/GenBank/DDBJ whole genome shotgun (WGS) entry which is preliminary data.</text>
</comment>
<feature type="transmembrane region" description="Helical" evidence="5">
    <location>
        <begin position="129"/>
        <end position="145"/>
    </location>
</feature>
<dbReference type="RefSeq" id="WP_346823631.1">
    <property type="nucleotide sequence ID" value="NZ_JBDKWZ010000017.1"/>
</dbReference>
<feature type="transmembrane region" description="Helical" evidence="5">
    <location>
        <begin position="303"/>
        <end position="320"/>
    </location>
</feature>
<organism evidence="7 8">
    <name type="scientific">Rapidithrix thailandica</name>
    <dbReference type="NCBI Taxonomy" id="413964"/>
    <lineage>
        <taxon>Bacteria</taxon>
        <taxon>Pseudomonadati</taxon>
        <taxon>Bacteroidota</taxon>
        <taxon>Cytophagia</taxon>
        <taxon>Cytophagales</taxon>
        <taxon>Flammeovirgaceae</taxon>
        <taxon>Rapidithrix</taxon>
    </lineage>
</organism>
<dbReference type="Pfam" id="PF01699">
    <property type="entry name" value="Na_Ca_ex"/>
    <property type="match status" value="2"/>
</dbReference>
<dbReference type="Proteomes" id="UP001403385">
    <property type="component" value="Unassembled WGS sequence"/>
</dbReference>
<feature type="transmembrane region" description="Helical" evidence="5">
    <location>
        <begin position="70"/>
        <end position="91"/>
    </location>
</feature>
<sequence length="322" mass="35353">MFQEIILLIIGLVVLIAGGEFLVRGASRIALRFQITPLVVGLTIVAFGTSSPELFISIQSALAGSPDMTMGNVIGSNICNLALVLGITAVFSPIQVNSDSIKFDWPMAMGSSFLLYILVIEGYLQRNEGIFFVIILLAYIGFLIHKSRKETNAKEIENIGAEMEDKSPEKNSPLHWGMDIVYLTIGCVGLYFGSDWFVNAAKDIFLEIGIEERIIGLIVLALGTSLPELVTSIVAAIKKSTDLAIGNLMGSNIFNVLSILGITSIIKDIHVSNSIIDYDMMWMLGITLFILPMMVFNRKIGRIQGGLLLAIYFYYTYSIFSI</sequence>
<accession>A0AAW9SJG3</accession>
<keyword evidence="2 5" id="KW-0812">Transmembrane</keyword>